<accession>A0A1G5Q7C0</accession>
<evidence type="ECO:0000313" key="2">
    <source>
        <dbReference type="EMBL" id="SCZ57775.1"/>
    </source>
</evidence>
<dbReference type="Proteomes" id="UP000199648">
    <property type="component" value="Unassembled WGS sequence"/>
</dbReference>
<evidence type="ECO:0000313" key="3">
    <source>
        <dbReference type="Proteomes" id="UP000199648"/>
    </source>
</evidence>
<protein>
    <submittedName>
        <fullName evidence="2">Uncharacterized conserved protein, DUF427 family</fullName>
    </submittedName>
</protein>
<proteinExistence type="predicted"/>
<evidence type="ECO:0000259" key="1">
    <source>
        <dbReference type="Pfam" id="PF04248"/>
    </source>
</evidence>
<sequence length="223" mass="25801">MTNSRRWMPSPKRVRVLLRGRTVADSNQVMLEHGGGRPPLYWFPPDDVDHRLLVDTGAGGKIVVWDVEVPGHRALRTAYAGEQGYIGFVWDRMDTWLEEDEEVFVHPRDPFVRVDVLRSSRSIRIEALGEVIAETRRPTLLFETGLPTRYYLPLIDTRVDWLKPSDTVTRCPYKGEAHYYSLRIGEKSIDDVCWYYRYPTQEVAAIAGLVCFYPERVDSLLVE</sequence>
<keyword evidence="3" id="KW-1185">Reference proteome</keyword>
<dbReference type="Pfam" id="PF04248">
    <property type="entry name" value="NTP_transf_9"/>
    <property type="match status" value="2"/>
</dbReference>
<feature type="domain" description="DUF427" evidence="1">
    <location>
        <begin position="14"/>
        <end position="58"/>
    </location>
</feature>
<organism evidence="2 3">
    <name type="scientific">Thiohalomonas denitrificans</name>
    <dbReference type="NCBI Taxonomy" id="415747"/>
    <lineage>
        <taxon>Bacteria</taxon>
        <taxon>Pseudomonadati</taxon>
        <taxon>Pseudomonadota</taxon>
        <taxon>Gammaproteobacteria</taxon>
        <taxon>Thiohalomonadales</taxon>
        <taxon>Thiohalomonadaceae</taxon>
        <taxon>Thiohalomonas</taxon>
    </lineage>
</organism>
<feature type="domain" description="DUF427" evidence="1">
    <location>
        <begin position="123"/>
        <end position="215"/>
    </location>
</feature>
<gene>
    <name evidence="2" type="ORF">SAMN03097708_01506</name>
</gene>
<dbReference type="EMBL" id="FMWD01000004">
    <property type="protein sequence ID" value="SCZ57775.1"/>
    <property type="molecule type" value="Genomic_DNA"/>
</dbReference>
<dbReference type="AlphaFoldDB" id="A0A1G5Q7C0"/>
<dbReference type="PANTHER" id="PTHR34310">
    <property type="entry name" value="DUF427 DOMAIN PROTEIN (AFU_ORTHOLOGUE AFUA_3G02220)"/>
    <property type="match status" value="1"/>
</dbReference>
<dbReference type="RefSeq" id="WP_175452483.1">
    <property type="nucleotide sequence ID" value="NZ_FMWD01000004.1"/>
</dbReference>
<dbReference type="Gene3D" id="2.170.150.40">
    <property type="entry name" value="Domain of unknown function (DUF427)"/>
    <property type="match status" value="2"/>
</dbReference>
<dbReference type="PANTHER" id="PTHR34310:SF9">
    <property type="entry name" value="BLR5716 PROTEIN"/>
    <property type="match status" value="1"/>
</dbReference>
<dbReference type="InterPro" id="IPR038694">
    <property type="entry name" value="DUF427_sf"/>
</dbReference>
<name>A0A1G5Q7C0_9GAMM</name>
<reference evidence="2 3" key="1">
    <citation type="submission" date="2016-10" db="EMBL/GenBank/DDBJ databases">
        <authorList>
            <person name="de Groot N.N."/>
        </authorList>
    </citation>
    <scope>NUCLEOTIDE SEQUENCE [LARGE SCALE GENOMIC DNA]</scope>
    <source>
        <strain evidence="2 3">HLD2</strain>
    </source>
</reference>
<dbReference type="STRING" id="415747.SAMN03097708_01506"/>
<dbReference type="InterPro" id="IPR007361">
    <property type="entry name" value="DUF427"/>
</dbReference>